<comment type="similarity">
    <text evidence="4">Belongs to the glucosamine/galactosamine-6-phosphate isomerase family. NagB subfamily.</text>
</comment>
<comment type="pathway">
    <text evidence="4">Amino-sugar metabolism; N-acetylneuraminate degradation; D-fructose 6-phosphate from N-acetylneuraminate: step 5/5.</text>
</comment>
<feature type="active site" description="Proton acceptor; for enolization step" evidence="4">
    <location>
        <position position="66"/>
    </location>
</feature>
<evidence type="ECO:0000256" key="2">
    <source>
        <dbReference type="ARBA" id="ARBA00022801"/>
    </source>
</evidence>
<proteinExistence type="inferred from homology"/>
<keyword evidence="2 4" id="KW-0378">Hydrolase</keyword>
<sequence length="260" mass="27681">MEVVIAPADELARLAADAVESLLRRKPDAVLGVATGSSPLKVYDELARRHTQSGLSFARATAFMLDEYVGLPADHPERYRNVIETEIASRVDFAPGAVQGPDGLAEDLAAACAAYEQAIADAGGVDLQLLGIGTDGHIGFNEPGSSLASRTRIKTLTEQTRADNARFFGGDVTQVPQHCLTQGLGTIMSARHLVMLATGRSKAEAVHQAVEGPVSAMWPGTIMQHHPHVTVLVDNAAASRLQLADYFRSTYASKPAWQGL</sequence>
<feature type="site" description="Part of the allosteric site" evidence="4">
    <location>
        <position position="155"/>
    </location>
</feature>
<dbReference type="EMBL" id="BJYY01000013">
    <property type="protein sequence ID" value="GEO34191.1"/>
    <property type="molecule type" value="Genomic_DNA"/>
</dbReference>
<dbReference type="GO" id="GO:0004342">
    <property type="term" value="F:glucosamine-6-phosphate deaminase activity"/>
    <property type="evidence" value="ECO:0007669"/>
    <property type="project" value="UniProtKB-UniRule"/>
</dbReference>
<dbReference type="Proteomes" id="UP000321181">
    <property type="component" value="Unassembled WGS sequence"/>
</dbReference>
<accession>A0A512DCI1</accession>
<dbReference type="Pfam" id="PF01182">
    <property type="entry name" value="Glucosamine_iso"/>
    <property type="match status" value="1"/>
</dbReference>
<dbReference type="InterPro" id="IPR037171">
    <property type="entry name" value="NagB/RpiA_transferase-like"/>
</dbReference>
<reference evidence="6 7" key="1">
    <citation type="submission" date="2019-07" db="EMBL/GenBank/DDBJ databases">
        <title>Whole genome shotgun sequence of Cellulomonas aerilata NBRC 106308.</title>
        <authorList>
            <person name="Hosoyama A."/>
            <person name="Uohara A."/>
            <person name="Ohji S."/>
            <person name="Ichikawa N."/>
        </authorList>
    </citation>
    <scope>NUCLEOTIDE SEQUENCE [LARGE SCALE GENOMIC DNA]</scope>
    <source>
        <strain evidence="6 7">NBRC 106308</strain>
    </source>
</reference>
<dbReference type="InterPro" id="IPR006148">
    <property type="entry name" value="Glc/Gal-6P_isomerase"/>
</dbReference>
<protein>
    <recommendedName>
        <fullName evidence="4">Glucosamine-6-phosphate deaminase</fullName>
        <ecNumber evidence="4">3.5.99.6</ecNumber>
    </recommendedName>
    <alternativeName>
        <fullName evidence="4">GlcN6P deaminase</fullName>
        <shortName evidence="4">GNPDA</shortName>
    </alternativeName>
    <alternativeName>
        <fullName evidence="4">Glucosamine-6-phosphate isomerase</fullName>
    </alternativeName>
</protein>
<dbReference type="UniPathway" id="UPA00629">
    <property type="reaction ID" value="UER00684"/>
</dbReference>
<keyword evidence="3 4" id="KW-0119">Carbohydrate metabolism</keyword>
<feature type="site" description="Part of the allosteric site" evidence="4">
    <location>
        <position position="152"/>
    </location>
</feature>
<dbReference type="GO" id="GO:0006046">
    <property type="term" value="P:N-acetylglucosamine catabolic process"/>
    <property type="evidence" value="ECO:0007669"/>
    <property type="project" value="UniProtKB-UniRule"/>
</dbReference>
<keyword evidence="4" id="KW-0021">Allosteric enzyme</keyword>
<comment type="activity regulation">
    <text evidence="4">Allosterically activated by N-acetylglucosamine 6-phosphate (GlcNAc6P).</text>
</comment>
<dbReference type="OrthoDB" id="9791139at2"/>
<dbReference type="SUPFAM" id="SSF100950">
    <property type="entry name" value="NagB/RpiA/CoA transferase-like"/>
    <property type="match status" value="1"/>
</dbReference>
<evidence type="ECO:0000256" key="4">
    <source>
        <dbReference type="HAMAP-Rule" id="MF_01241"/>
    </source>
</evidence>
<dbReference type="InterPro" id="IPR004547">
    <property type="entry name" value="Glucosamine6P_isomerase"/>
</dbReference>
<organism evidence="6 7">
    <name type="scientific">Cellulomonas aerilata</name>
    <dbReference type="NCBI Taxonomy" id="515326"/>
    <lineage>
        <taxon>Bacteria</taxon>
        <taxon>Bacillati</taxon>
        <taxon>Actinomycetota</taxon>
        <taxon>Actinomycetes</taxon>
        <taxon>Micrococcales</taxon>
        <taxon>Cellulomonadaceae</taxon>
        <taxon>Cellulomonas</taxon>
    </lineage>
</organism>
<dbReference type="GO" id="GO:0019262">
    <property type="term" value="P:N-acetylneuraminate catabolic process"/>
    <property type="evidence" value="ECO:0007669"/>
    <property type="project" value="UniProtKB-UniRule"/>
</dbReference>
<comment type="catalytic activity">
    <reaction evidence="1 4">
        <text>alpha-D-glucosamine 6-phosphate + H2O = beta-D-fructose 6-phosphate + NH4(+)</text>
        <dbReference type="Rhea" id="RHEA:12172"/>
        <dbReference type="ChEBI" id="CHEBI:15377"/>
        <dbReference type="ChEBI" id="CHEBI:28938"/>
        <dbReference type="ChEBI" id="CHEBI:57634"/>
        <dbReference type="ChEBI" id="CHEBI:75989"/>
        <dbReference type="EC" id="3.5.99.6"/>
    </reaction>
</comment>
<dbReference type="FunFam" id="3.40.50.1360:FF:000003">
    <property type="entry name" value="Glucosamine-6-phosphate deaminase"/>
    <property type="match status" value="1"/>
</dbReference>
<dbReference type="HAMAP" id="MF_01241">
    <property type="entry name" value="GlcN6P_deamin"/>
    <property type="match status" value="1"/>
</dbReference>
<gene>
    <name evidence="4 6" type="primary">nagB</name>
    <name evidence="6" type="ORF">CAE01nite_19160</name>
</gene>
<dbReference type="PANTHER" id="PTHR11280">
    <property type="entry name" value="GLUCOSAMINE-6-PHOSPHATE ISOMERASE"/>
    <property type="match status" value="1"/>
</dbReference>
<dbReference type="AlphaFoldDB" id="A0A512DCI1"/>
<dbReference type="GO" id="GO:0005737">
    <property type="term" value="C:cytoplasm"/>
    <property type="evidence" value="ECO:0007669"/>
    <property type="project" value="TreeGrafter"/>
</dbReference>
<evidence type="ECO:0000256" key="3">
    <source>
        <dbReference type="ARBA" id="ARBA00023277"/>
    </source>
</evidence>
<feature type="domain" description="Glucosamine/galactosamine-6-phosphate isomerase" evidence="5">
    <location>
        <begin position="8"/>
        <end position="225"/>
    </location>
</feature>
<keyword evidence="7" id="KW-1185">Reference proteome</keyword>
<evidence type="ECO:0000256" key="1">
    <source>
        <dbReference type="ARBA" id="ARBA00000644"/>
    </source>
</evidence>
<feature type="active site" description="Proton acceptor; for ring-opening step" evidence="4">
    <location>
        <position position="137"/>
    </location>
</feature>
<dbReference type="InterPro" id="IPR018321">
    <property type="entry name" value="Glucosamine6P_isomerase_CS"/>
</dbReference>
<dbReference type="GO" id="GO:0006043">
    <property type="term" value="P:glucosamine catabolic process"/>
    <property type="evidence" value="ECO:0007669"/>
    <property type="project" value="TreeGrafter"/>
</dbReference>
<dbReference type="PROSITE" id="PS01161">
    <property type="entry name" value="GLC_GALNAC_ISOMERASE"/>
    <property type="match status" value="1"/>
</dbReference>
<feature type="active site" description="For ring-opening step" evidence="4">
    <location>
        <position position="135"/>
    </location>
</feature>
<name>A0A512DCI1_9CELL</name>
<dbReference type="CDD" id="cd01399">
    <property type="entry name" value="GlcN6P_deaminase"/>
    <property type="match status" value="1"/>
</dbReference>
<feature type="site" description="Part of the allosteric site" evidence="4">
    <location>
        <position position="145"/>
    </location>
</feature>
<dbReference type="GO" id="GO:0042802">
    <property type="term" value="F:identical protein binding"/>
    <property type="evidence" value="ECO:0007669"/>
    <property type="project" value="TreeGrafter"/>
</dbReference>
<dbReference type="NCBIfam" id="TIGR00502">
    <property type="entry name" value="nagB"/>
    <property type="match status" value="1"/>
</dbReference>
<dbReference type="GO" id="GO:0005975">
    <property type="term" value="P:carbohydrate metabolic process"/>
    <property type="evidence" value="ECO:0007669"/>
    <property type="project" value="InterPro"/>
</dbReference>
<evidence type="ECO:0000259" key="5">
    <source>
        <dbReference type="Pfam" id="PF01182"/>
    </source>
</evidence>
<feature type="active site" description="For ring-opening step" evidence="4">
    <location>
        <position position="142"/>
    </location>
</feature>
<feature type="site" description="Part of the allosteric site" evidence="4">
    <location>
        <position position="154"/>
    </location>
</feature>
<dbReference type="RefSeq" id="WP_146903325.1">
    <property type="nucleotide sequence ID" value="NZ_BAAARM010000003.1"/>
</dbReference>
<comment type="caution">
    <text evidence="4">Lacks conserved residue(s) required for the propagation of feature annotation.</text>
</comment>
<comment type="caution">
    <text evidence="6">The sequence shown here is derived from an EMBL/GenBank/DDBJ whole genome shotgun (WGS) entry which is preliminary data.</text>
</comment>
<dbReference type="Gene3D" id="3.40.50.1360">
    <property type="match status" value="1"/>
</dbReference>
<comment type="function">
    <text evidence="4">Catalyzes the reversible isomerization-deamination of glucosamine 6-phosphate (GlcN6P) to form fructose 6-phosphate (Fru6P) and ammonium ion.</text>
</comment>
<dbReference type="NCBIfam" id="NF001684">
    <property type="entry name" value="PRK00443.1-4"/>
    <property type="match status" value="1"/>
</dbReference>
<dbReference type="PANTHER" id="PTHR11280:SF5">
    <property type="entry name" value="GLUCOSAMINE-6-PHOSPHATE ISOMERASE"/>
    <property type="match status" value="1"/>
</dbReference>
<evidence type="ECO:0000313" key="6">
    <source>
        <dbReference type="EMBL" id="GEO34191.1"/>
    </source>
</evidence>
<evidence type="ECO:0000313" key="7">
    <source>
        <dbReference type="Proteomes" id="UP000321181"/>
    </source>
</evidence>
<dbReference type="EC" id="3.5.99.6" evidence="4"/>